<name>K3Z1Q0_SETIT</name>
<dbReference type="InParanoid" id="K3Z1Q0"/>
<reference evidence="2" key="1">
    <citation type="journal article" date="2012" name="Nat. Biotechnol.">
        <title>Reference genome sequence of the model plant Setaria.</title>
        <authorList>
            <person name="Bennetzen J.L."/>
            <person name="Schmutz J."/>
            <person name="Wang H."/>
            <person name="Percifield R."/>
            <person name="Hawkins J."/>
            <person name="Pontaroli A.C."/>
            <person name="Estep M."/>
            <person name="Feng L."/>
            <person name="Vaughn J.N."/>
            <person name="Grimwood J."/>
            <person name="Jenkins J."/>
            <person name="Barry K."/>
            <person name="Lindquist E."/>
            <person name="Hellsten U."/>
            <person name="Deshpande S."/>
            <person name="Wang X."/>
            <person name="Wu X."/>
            <person name="Mitros T."/>
            <person name="Triplett J."/>
            <person name="Yang X."/>
            <person name="Ye C.Y."/>
            <person name="Mauro-Herrera M."/>
            <person name="Wang L."/>
            <person name="Li P."/>
            <person name="Sharma M."/>
            <person name="Sharma R."/>
            <person name="Ronald P.C."/>
            <person name="Panaud O."/>
            <person name="Kellogg E.A."/>
            <person name="Brutnell T.P."/>
            <person name="Doust A.N."/>
            <person name="Tuskan G.A."/>
            <person name="Rokhsar D."/>
            <person name="Devos K.M."/>
        </authorList>
    </citation>
    <scope>NUCLEOTIDE SEQUENCE [LARGE SCALE GENOMIC DNA]</scope>
    <source>
        <strain evidence="2">cv. Yugu1</strain>
    </source>
</reference>
<organism evidence="1 2">
    <name type="scientific">Setaria italica</name>
    <name type="common">Foxtail millet</name>
    <name type="synonym">Panicum italicum</name>
    <dbReference type="NCBI Taxonomy" id="4555"/>
    <lineage>
        <taxon>Eukaryota</taxon>
        <taxon>Viridiplantae</taxon>
        <taxon>Streptophyta</taxon>
        <taxon>Embryophyta</taxon>
        <taxon>Tracheophyta</taxon>
        <taxon>Spermatophyta</taxon>
        <taxon>Magnoliopsida</taxon>
        <taxon>Liliopsida</taxon>
        <taxon>Poales</taxon>
        <taxon>Poaceae</taxon>
        <taxon>PACMAD clade</taxon>
        <taxon>Panicoideae</taxon>
        <taxon>Panicodae</taxon>
        <taxon>Paniceae</taxon>
        <taxon>Cenchrinae</taxon>
        <taxon>Setaria</taxon>
    </lineage>
</organism>
<dbReference type="Gramene" id="KQL28947">
    <property type="protein sequence ID" value="KQL28947"/>
    <property type="gene ID" value="SETIT_020468mg"/>
</dbReference>
<dbReference type="AlphaFoldDB" id="K3Z1Q0"/>
<dbReference type="HOGENOM" id="CLU_3280417_0_0_1"/>
<dbReference type="Proteomes" id="UP000004995">
    <property type="component" value="Unassembled WGS sequence"/>
</dbReference>
<evidence type="ECO:0000313" key="2">
    <source>
        <dbReference type="Proteomes" id="UP000004995"/>
    </source>
</evidence>
<dbReference type="EnsemblPlants" id="KQL28947">
    <property type="protein sequence ID" value="KQL28947"/>
    <property type="gene ID" value="SETIT_020468mg"/>
</dbReference>
<evidence type="ECO:0000313" key="1">
    <source>
        <dbReference type="EnsemblPlants" id="KQL28947"/>
    </source>
</evidence>
<reference evidence="1" key="2">
    <citation type="submission" date="2018-08" db="UniProtKB">
        <authorList>
            <consortium name="EnsemblPlants"/>
        </authorList>
    </citation>
    <scope>IDENTIFICATION</scope>
    <source>
        <strain evidence="1">Yugu1</strain>
    </source>
</reference>
<keyword evidence="2" id="KW-1185">Reference proteome</keyword>
<sequence length="41" mass="4914">MTIIRMTATSESLHILFYAVNRVHIFFHQMFLAICIKRECK</sequence>
<proteinExistence type="predicted"/>
<accession>K3Z1Q0</accession>
<dbReference type="EMBL" id="AGNK02000144">
    <property type="status" value="NOT_ANNOTATED_CDS"/>
    <property type="molecule type" value="Genomic_DNA"/>
</dbReference>
<protein>
    <submittedName>
        <fullName evidence="1">Uncharacterized protein</fullName>
    </submittedName>
</protein>